<dbReference type="Proteomes" id="UP001642464">
    <property type="component" value="Unassembled WGS sequence"/>
</dbReference>
<gene>
    <name evidence="4" type="ORF">SCF082_LOCUS18449</name>
</gene>
<feature type="compositionally biased region" description="Low complexity" evidence="2">
    <location>
        <begin position="345"/>
        <end position="356"/>
    </location>
</feature>
<feature type="compositionally biased region" description="Polar residues" evidence="2">
    <location>
        <begin position="717"/>
        <end position="729"/>
    </location>
</feature>
<feature type="compositionally biased region" description="Low complexity" evidence="2">
    <location>
        <begin position="1458"/>
        <end position="1477"/>
    </location>
</feature>
<dbReference type="PROSITE" id="PS50174">
    <property type="entry name" value="G_PATCH"/>
    <property type="match status" value="1"/>
</dbReference>
<feature type="region of interest" description="Disordered" evidence="2">
    <location>
        <begin position="1637"/>
        <end position="1660"/>
    </location>
</feature>
<evidence type="ECO:0000313" key="4">
    <source>
        <dbReference type="EMBL" id="CAK9028632.1"/>
    </source>
</evidence>
<evidence type="ECO:0000259" key="3">
    <source>
        <dbReference type="PROSITE" id="PS50174"/>
    </source>
</evidence>
<dbReference type="EMBL" id="CAXAMM010012336">
    <property type="protein sequence ID" value="CAK9028632.1"/>
    <property type="molecule type" value="Genomic_DNA"/>
</dbReference>
<feature type="coiled-coil region" evidence="1">
    <location>
        <begin position="1235"/>
        <end position="1284"/>
    </location>
</feature>
<dbReference type="Pfam" id="PF01585">
    <property type="entry name" value="G-patch"/>
    <property type="match status" value="1"/>
</dbReference>
<feature type="compositionally biased region" description="Basic and acidic residues" evidence="2">
    <location>
        <begin position="1482"/>
        <end position="1501"/>
    </location>
</feature>
<protein>
    <recommendedName>
        <fullName evidence="3">G-patch domain-containing protein</fullName>
    </recommendedName>
</protein>
<evidence type="ECO:0000313" key="5">
    <source>
        <dbReference type="Proteomes" id="UP001642464"/>
    </source>
</evidence>
<keyword evidence="1" id="KW-0175">Coiled coil</keyword>
<feature type="compositionally biased region" description="Low complexity" evidence="2">
    <location>
        <begin position="1415"/>
        <end position="1437"/>
    </location>
</feature>
<evidence type="ECO:0000256" key="1">
    <source>
        <dbReference type="SAM" id="Coils"/>
    </source>
</evidence>
<accession>A0ABP0KP42</accession>
<keyword evidence="5" id="KW-1185">Reference proteome</keyword>
<feature type="compositionally biased region" description="Low complexity" evidence="2">
    <location>
        <begin position="1387"/>
        <end position="1402"/>
    </location>
</feature>
<reference evidence="4 5" key="1">
    <citation type="submission" date="2024-02" db="EMBL/GenBank/DDBJ databases">
        <authorList>
            <person name="Chen Y."/>
            <person name="Shah S."/>
            <person name="Dougan E. K."/>
            <person name="Thang M."/>
            <person name="Chan C."/>
        </authorList>
    </citation>
    <scope>NUCLEOTIDE SEQUENCE [LARGE SCALE GENOMIC DNA]</scope>
</reference>
<comment type="caution">
    <text evidence="4">The sequence shown here is derived from an EMBL/GenBank/DDBJ whole genome shotgun (WGS) entry which is preliminary data.</text>
</comment>
<feature type="domain" description="G-patch" evidence="3">
    <location>
        <begin position="1600"/>
        <end position="1646"/>
    </location>
</feature>
<feature type="region of interest" description="Disordered" evidence="2">
    <location>
        <begin position="703"/>
        <end position="737"/>
    </location>
</feature>
<feature type="region of interest" description="Disordered" evidence="2">
    <location>
        <begin position="345"/>
        <end position="364"/>
    </location>
</feature>
<feature type="compositionally biased region" description="Basic and acidic residues" evidence="2">
    <location>
        <begin position="1512"/>
        <end position="1528"/>
    </location>
</feature>
<dbReference type="SMART" id="SM00443">
    <property type="entry name" value="G_patch"/>
    <property type="match status" value="1"/>
</dbReference>
<sequence>MGSFRALQEVFPQGTPPFSSPLPPASFRLEWGQTGHCISLARQVTLKEGIAEEVHVHHIAQAQGACQGLVRWLFLSISHVPNQEARQAYERHAKREQVGEEEVSLFFALDSEGSPEPVPLAHDGSRGSMHAVLPTELRTTVGGHMQASWLLSVDRQRMQDFADNAWNRALLMTLPRLLQIHLRWVAHVRPANLAKAYDILPDMEASKAGALTSKVLNQDMTWDALQSSIKTEALVPALKPDGQVHFLRAQASPVWVPPSFVELLPADFLTTWLGSAPIAATHIGSAVWHPLWFSLRHIDSRMLEFRKKSLENALRQQRLPAAIAVKLLAALGMWASPSECMGASAATPARPSRPGAVPTAQGAGARDGREAWLARLPLMQTWPVFWTARHEVVAASSVHWPDESWSQLSPAVRDILEGSLTGERRQALHADLLPLTTVPTGLPFSPATAPAPEIEGTTEREVRAARACLQVAKRQVPQTAITVQDAIARKMQQWQVESAQSVKGLATSTAQQVVTLSQWAMETSNWTVITHVLAGDASALRLLPVAEVLIRSEDLAGLEKLSGVGLPYVSALYTETSPQDAPKWEAFWQKCGLRSTFSFVASVSELQSFEHSWLPGNQVPARRTSKKDGELPYGLGKLHHTALKVVDVAFTPEWSKVITQLSQAQPPQDPEQEEQWRQDAMCLARLVSKLHIEVDSAGVAPADVPASELPAPKVGQGSKTLPPQKSPPSHRSLYFMPPGQPGEKRLALYPAQWLRQLTTSRWVPAKEVGGAAKRGWFKPCEVLLKADSTRPGLPVAELPPDILRHLEAFKKLFAWGTVAPEPPVERLAAVGAAAAKKAASEAPEPLWRAVAHAHRGGNLKPEQRSKLKNLAFFPVFPSPPSLLDRADRLSAARLVAPRTGASQEESEEVKALIDAKWLVDVHSPDWPLRDVAEDILALVDVAPRPSHASVGAFVSFCSTAEPCFTEELRGALTHALASLAQEAKKLKLKPPQAMQQIIPHLKLYCKEGPGLGKGRFPARWLPAYAPGPNGVVPVLNDDNTKAAMLTPAQNLQLLGMLDHPKSRFPSAARLEAKDDAAIEALGILRLSDPRVKLQTRITGAAELVAGSVERIDVVLTLLWRSGGQELPADHMKVCLRKCDSIARELTLGHTNEKAACLEAFAIWGEQDVEKNRCDLLVAGDADDYAAEVEELFEARFETLFRSCETRPAKVLRLLRHLESDKDFNKFLARDFAGVLEQQELERRKAEARAALAAQLAKKQAQDQLEQQQRQQRAEQQAFAEALRQEEKARQAEMEEFVQAATAAKAQASSAELGMASAAKAPTPATPVLSLATQHLANAFTAGANSKDEAEEAKPQVMTVPAVPPMVVPAKAGLQPVGPLSRQQEPTPAGASSASSVVPAKAGLQPVGPLSRQQEPTPAGASSASSAPSAAQPGAVQPEVKRGGIYPLPNVAKPRVEPEAGPSASASAVPPRMSPASSEVEEPPTKKLKLSEAENNGDREDQPAENGQTDVTSDAKDATDLKVKEDDGHSALSSLQEELGKLRRENEALRTRAGQTATLFPVLGGHKEELDEKSELKTVATKGEIKRMKIEAKEVLYRPISEGFGFKMLQKMGWKEGEGLGKEEKGLATPLWVDPREGRSGLFSAQSGESRPPRSAEDEELPLAANPLRFVSEGGAVERISSNLRGLGFVSAQSSAGCGASMANGSPAGSSTGNMMHFQRATAPRPSVASVAPALFGLMADERWQNRSGGAAMLGELLAEALDPSAAERFLRLVDERLGPQVASHLSQTYGRPGQQDYVLQPLWQLPLLRQLALRTQHHVSTPYGQY</sequence>
<name>A0ABP0KP42_9DINO</name>
<proteinExistence type="predicted"/>
<feature type="region of interest" description="Disordered" evidence="2">
    <location>
        <begin position="1373"/>
        <end position="1532"/>
    </location>
</feature>
<evidence type="ECO:0000256" key="2">
    <source>
        <dbReference type="SAM" id="MobiDB-lite"/>
    </source>
</evidence>
<dbReference type="InterPro" id="IPR000467">
    <property type="entry name" value="G_patch_dom"/>
</dbReference>
<organism evidence="4 5">
    <name type="scientific">Durusdinium trenchii</name>
    <dbReference type="NCBI Taxonomy" id="1381693"/>
    <lineage>
        <taxon>Eukaryota</taxon>
        <taxon>Sar</taxon>
        <taxon>Alveolata</taxon>
        <taxon>Dinophyceae</taxon>
        <taxon>Suessiales</taxon>
        <taxon>Symbiodiniaceae</taxon>
        <taxon>Durusdinium</taxon>
    </lineage>
</organism>